<keyword evidence="2" id="KW-1185">Reference proteome</keyword>
<dbReference type="KEGG" id="nib:GU926_14725"/>
<gene>
    <name evidence="1" type="ORF">GU926_14725</name>
</gene>
<protein>
    <submittedName>
        <fullName evidence="1">Uncharacterized protein</fullName>
    </submittedName>
</protein>
<evidence type="ECO:0000313" key="2">
    <source>
        <dbReference type="Proteomes" id="UP000464214"/>
    </source>
</evidence>
<dbReference type="EMBL" id="CP047897">
    <property type="protein sequence ID" value="QHL88614.1"/>
    <property type="molecule type" value="Genomic_DNA"/>
</dbReference>
<name>A0A6P1P2I2_9BACT</name>
<evidence type="ECO:0000313" key="1">
    <source>
        <dbReference type="EMBL" id="QHL88614.1"/>
    </source>
</evidence>
<proteinExistence type="predicted"/>
<dbReference type="AlphaFoldDB" id="A0A6P1P2I2"/>
<organism evidence="1 2">
    <name type="scientific">Nibribacter ruber</name>
    <dbReference type="NCBI Taxonomy" id="2698458"/>
    <lineage>
        <taxon>Bacteria</taxon>
        <taxon>Pseudomonadati</taxon>
        <taxon>Bacteroidota</taxon>
        <taxon>Cytophagia</taxon>
        <taxon>Cytophagales</taxon>
        <taxon>Hymenobacteraceae</taxon>
        <taxon>Nibribacter</taxon>
    </lineage>
</organism>
<reference evidence="1 2" key="1">
    <citation type="submission" date="2020-01" db="EMBL/GenBank/DDBJ databases">
        <authorList>
            <person name="Kim M."/>
        </authorList>
    </citation>
    <scope>NUCLEOTIDE SEQUENCE [LARGE SCALE GENOMIC DNA]</scope>
    <source>
        <strain evidence="1 2">BT10</strain>
    </source>
</reference>
<accession>A0A6P1P2I2</accession>
<dbReference type="RefSeq" id="WP_160693205.1">
    <property type="nucleotide sequence ID" value="NZ_CP047897.1"/>
</dbReference>
<dbReference type="Proteomes" id="UP000464214">
    <property type="component" value="Chromosome"/>
</dbReference>
<sequence>MAPEERTCSGIANGKASHGFNIHTIERHEPLKKVTAVEKQQIVVGKNTNNGSKKQKRQLAIGHQPSSTSIFTLLSRK</sequence>